<comment type="similarity">
    <text evidence="10">Belongs to the WD repeat SEC12 family.</text>
</comment>
<dbReference type="AlphaFoldDB" id="A0A0D1ZWP9"/>
<dbReference type="PANTHER" id="PTHR23284">
    <property type="entry name" value="PROLACTIN REGULATORY ELEMENT BINDING PROTEIN"/>
    <property type="match status" value="1"/>
</dbReference>
<evidence type="ECO:0000256" key="10">
    <source>
        <dbReference type="RuleBase" id="RU369019"/>
    </source>
</evidence>
<dbReference type="OMA" id="EPQLAIF"/>
<dbReference type="InterPro" id="IPR015943">
    <property type="entry name" value="WD40/YVTN_repeat-like_dom_sf"/>
</dbReference>
<evidence type="ECO:0000313" key="11">
    <source>
        <dbReference type="EMBL" id="KIV91243.1"/>
    </source>
</evidence>
<name>A0A0D1ZWP9_EXOME</name>
<keyword evidence="8 10" id="KW-1133">Transmembrane helix</keyword>
<dbReference type="OrthoDB" id="2013972at2759"/>
<gene>
    <name evidence="11" type="ORF">PV10_05804</name>
</gene>
<dbReference type="PANTHER" id="PTHR23284:SF0">
    <property type="entry name" value="PROLACTIN REGULATORY ELEMENT-BINDING PROTEIN"/>
    <property type="match status" value="1"/>
</dbReference>
<keyword evidence="1 10" id="KW-0813">Transport</keyword>
<keyword evidence="3 10" id="KW-0812">Transmembrane</keyword>
<dbReference type="RefSeq" id="XP_016222817.1">
    <property type="nucleotide sequence ID" value="XM_016370524.1"/>
</dbReference>
<dbReference type="STRING" id="212818.A0A0D1ZWP9"/>
<dbReference type="GO" id="GO:0005085">
    <property type="term" value="F:guanyl-nucleotide exchange factor activity"/>
    <property type="evidence" value="ECO:0007669"/>
    <property type="project" value="InterPro"/>
</dbReference>
<dbReference type="GO" id="GO:0005789">
    <property type="term" value="C:endoplasmic reticulum membrane"/>
    <property type="evidence" value="ECO:0007669"/>
    <property type="project" value="UniProtKB-SubCell"/>
</dbReference>
<feature type="transmembrane region" description="Helical" evidence="10">
    <location>
        <begin position="463"/>
        <end position="481"/>
    </location>
</feature>
<dbReference type="GO" id="GO:0006888">
    <property type="term" value="P:endoplasmic reticulum to Golgi vesicle-mediated transport"/>
    <property type="evidence" value="ECO:0007669"/>
    <property type="project" value="UniProtKB-UniRule"/>
</dbReference>
<dbReference type="GeneID" id="27323649"/>
<keyword evidence="12" id="KW-1185">Reference proteome</keyword>
<comment type="subcellular location">
    <subcellularLocation>
        <location evidence="10">Endoplasmic reticulum membrane</location>
        <topology evidence="10">Single-pass type II membrane protein</topology>
    </subcellularLocation>
    <subcellularLocation>
        <location evidence="10">Golgi apparatus membrane</location>
        <topology evidence="10">Single-pass type II membrane protein</topology>
    </subcellularLocation>
</comment>
<dbReference type="Gene3D" id="2.130.10.10">
    <property type="entry name" value="YVTN repeat-like/Quinoprotein amine dehydrogenase"/>
    <property type="match status" value="1"/>
</dbReference>
<evidence type="ECO:0000256" key="3">
    <source>
        <dbReference type="ARBA" id="ARBA00022692"/>
    </source>
</evidence>
<dbReference type="HOGENOM" id="CLU_021000_0_0_1"/>
<evidence type="ECO:0000256" key="6">
    <source>
        <dbReference type="ARBA" id="ARBA00022892"/>
    </source>
</evidence>
<dbReference type="GO" id="GO:0000139">
    <property type="term" value="C:Golgi membrane"/>
    <property type="evidence" value="ECO:0007669"/>
    <property type="project" value="UniProtKB-SubCell"/>
</dbReference>
<protein>
    <recommendedName>
        <fullName evidence="10">Guanine nucleotide-exchange factor SEC12</fullName>
    </recommendedName>
</protein>
<keyword evidence="9 10" id="KW-0472">Membrane</keyword>
<dbReference type="GO" id="GO:0003400">
    <property type="term" value="P:regulation of COPII vesicle coating"/>
    <property type="evidence" value="ECO:0007669"/>
    <property type="project" value="UniProtKB-UniRule"/>
</dbReference>
<evidence type="ECO:0000256" key="2">
    <source>
        <dbReference type="ARBA" id="ARBA00022574"/>
    </source>
</evidence>
<comment type="function">
    <text evidence="10">Guanine nucleotide-exchange factor (GEF) required for the formation or budding of transport vesicles from the ER.</text>
</comment>
<evidence type="ECO:0000256" key="1">
    <source>
        <dbReference type="ARBA" id="ARBA00022448"/>
    </source>
</evidence>
<evidence type="ECO:0000256" key="9">
    <source>
        <dbReference type="ARBA" id="ARBA00023136"/>
    </source>
</evidence>
<evidence type="ECO:0000256" key="5">
    <source>
        <dbReference type="ARBA" id="ARBA00022824"/>
    </source>
</evidence>
<organism evidence="11 12">
    <name type="scientific">Exophiala mesophila</name>
    <name type="common">Black yeast-like fungus</name>
    <dbReference type="NCBI Taxonomy" id="212818"/>
    <lineage>
        <taxon>Eukaryota</taxon>
        <taxon>Fungi</taxon>
        <taxon>Dikarya</taxon>
        <taxon>Ascomycota</taxon>
        <taxon>Pezizomycotina</taxon>
        <taxon>Eurotiomycetes</taxon>
        <taxon>Chaetothyriomycetidae</taxon>
        <taxon>Chaetothyriales</taxon>
        <taxon>Herpotrichiellaceae</taxon>
        <taxon>Exophiala</taxon>
    </lineage>
</organism>
<evidence type="ECO:0000313" key="12">
    <source>
        <dbReference type="Proteomes" id="UP000054302"/>
    </source>
</evidence>
<evidence type="ECO:0000256" key="8">
    <source>
        <dbReference type="ARBA" id="ARBA00022989"/>
    </source>
</evidence>
<keyword evidence="7 10" id="KW-0653">Protein transport</keyword>
<reference evidence="11 12" key="1">
    <citation type="submission" date="2015-01" db="EMBL/GenBank/DDBJ databases">
        <title>The Genome Sequence of Exophiala mesophila CBS40295.</title>
        <authorList>
            <consortium name="The Broad Institute Genomics Platform"/>
            <person name="Cuomo C."/>
            <person name="de Hoog S."/>
            <person name="Gorbushina A."/>
            <person name="Stielow B."/>
            <person name="Teixiera M."/>
            <person name="Abouelleil A."/>
            <person name="Chapman S.B."/>
            <person name="Priest M."/>
            <person name="Young S.K."/>
            <person name="Wortman J."/>
            <person name="Nusbaum C."/>
            <person name="Birren B."/>
        </authorList>
    </citation>
    <scope>NUCLEOTIDE SEQUENCE [LARGE SCALE GENOMIC DNA]</scope>
    <source>
        <strain evidence="11 12">CBS 40295</strain>
    </source>
</reference>
<evidence type="ECO:0000256" key="7">
    <source>
        <dbReference type="ARBA" id="ARBA00022927"/>
    </source>
</evidence>
<keyword evidence="2 10" id="KW-0853">WD repeat</keyword>
<keyword evidence="6" id="KW-0931">ER-Golgi transport</keyword>
<dbReference type="VEuPathDB" id="FungiDB:PV10_05804"/>
<dbReference type="GO" id="GO:0015031">
    <property type="term" value="P:protein transport"/>
    <property type="evidence" value="ECO:0007669"/>
    <property type="project" value="UniProtKB-KW"/>
</dbReference>
<evidence type="ECO:0000256" key="4">
    <source>
        <dbReference type="ARBA" id="ARBA00022737"/>
    </source>
</evidence>
<accession>A0A0D1ZWP9</accession>
<keyword evidence="5 10" id="KW-0256">Endoplasmic reticulum</keyword>
<keyword evidence="4 10" id="KW-0677">Repeat</keyword>
<sequence>MAPVLPCAQIKLSYPLAAADFDPLNKDFLLVGGGGGSSSTGVPNKISLIDSARRETLRELVDIELAKDEDSVTTLAIAETGEGSTGEKLQSHLTVYAGINSSAASQAAGKNEHLRSFRIQLPQRRSKDDLGAVDKPQGGVSRTEATKALSRAAIFKSATGSKNETYQRVLRVNRNNSNSPLAAIASGLAPENEVIVFRASSTPTSKDEISRINLGKREAADLDLHSSPAGSSSDSKLAYCTDDEVFIQSLQVKGSKKPDAPVSLYRTPESTMTLPSNKRPKFRAIRFLDAKTLLLLQNLPNRGGAVLLVLKISEDNRQSQIRLRKRLNKTTKVAVGLEVARLSAADQSDTQQVIAVSGQNSSIEILVLDFLDSTYRSFKPYTHLENVHSGPLTRIAFSNFLPPPTFDMKSNPPSQHLRLASVGVDQYVRVHYIPLRPYVSRSSKTPRYVLIPPSSNMSQTTIGMIYALVIVAIAAFFMQAFTEIRGATPPILGATNWLSPRMQDWIARPYLGAEILKQAPAQMAHEAEHAADIAKQQISNIPDIDDITHAVEHTSSVLKQQLSDLVAENTNLETPKAIILRDEGVGEISTEIIQHDVDLVKEETVKRWDELSQAQQRTWKLKLKEAGHWAEHQGESVFKGLLFSVLRDVIHG</sequence>
<dbReference type="Proteomes" id="UP000054302">
    <property type="component" value="Unassembled WGS sequence"/>
</dbReference>
<proteinExistence type="inferred from homology"/>
<dbReference type="EMBL" id="KN847523">
    <property type="protein sequence ID" value="KIV91243.1"/>
    <property type="molecule type" value="Genomic_DNA"/>
</dbReference>
<dbReference type="InterPro" id="IPR045260">
    <property type="entry name" value="Sec12-like"/>
</dbReference>